<evidence type="ECO:0000256" key="8">
    <source>
        <dbReference type="ARBA" id="ARBA00022801"/>
    </source>
</evidence>
<evidence type="ECO:0000256" key="11">
    <source>
        <dbReference type="ARBA" id="ARBA00022927"/>
    </source>
</evidence>
<feature type="domain" description="G" evidence="15">
    <location>
        <begin position="24"/>
        <end position="94"/>
    </location>
</feature>
<keyword evidence="13" id="KW-0472">Membrane</keyword>
<dbReference type="InterPro" id="IPR027417">
    <property type="entry name" value="P-loop_NTPase"/>
</dbReference>
<keyword evidence="8" id="KW-0378">Hydrolase</keyword>
<evidence type="ECO:0000256" key="4">
    <source>
        <dbReference type="ARBA" id="ARBA00022528"/>
    </source>
</evidence>
<evidence type="ECO:0000256" key="14">
    <source>
        <dbReference type="ARBA" id="ARBA00024013"/>
    </source>
</evidence>
<gene>
    <name evidence="16" type="ORF">FIBSPDRAFT_876710</name>
</gene>
<comment type="subcellular location">
    <subcellularLocation>
        <location evidence="2">Membrane</location>
        <topology evidence="2">Single-pass membrane protein</topology>
    </subcellularLocation>
    <subcellularLocation>
        <location evidence="14">Plastid</location>
        <location evidence="14">Chloroplast outer membrane</location>
    </subcellularLocation>
</comment>
<proteinExistence type="predicted"/>
<evidence type="ECO:0000256" key="13">
    <source>
        <dbReference type="ARBA" id="ARBA00023136"/>
    </source>
</evidence>
<keyword evidence="17" id="KW-1185">Reference proteome</keyword>
<reference evidence="16 17" key="1">
    <citation type="journal article" date="2016" name="Mol. Biol. Evol.">
        <title>Comparative Genomics of Early-Diverging Mushroom-Forming Fungi Provides Insights into the Origins of Lignocellulose Decay Capabilities.</title>
        <authorList>
            <person name="Nagy L.G."/>
            <person name="Riley R."/>
            <person name="Tritt A."/>
            <person name="Adam C."/>
            <person name="Daum C."/>
            <person name="Floudas D."/>
            <person name="Sun H."/>
            <person name="Yadav J.S."/>
            <person name="Pangilinan J."/>
            <person name="Larsson K.H."/>
            <person name="Matsuura K."/>
            <person name="Barry K."/>
            <person name="Labutti K."/>
            <person name="Kuo R."/>
            <person name="Ohm R.A."/>
            <person name="Bhattacharya S.S."/>
            <person name="Shirouzu T."/>
            <person name="Yoshinaga Y."/>
            <person name="Martin F.M."/>
            <person name="Grigoriev I.V."/>
            <person name="Hibbett D.S."/>
        </authorList>
    </citation>
    <scope>NUCLEOTIDE SEQUENCE [LARGE SCALE GENOMIC DNA]</scope>
    <source>
        <strain evidence="16 17">CBS 109695</strain>
    </source>
</reference>
<name>A0A167WM04_9AGAM</name>
<dbReference type="GO" id="GO:0016787">
    <property type="term" value="F:hydrolase activity"/>
    <property type="evidence" value="ECO:0007669"/>
    <property type="project" value="UniProtKB-KW"/>
</dbReference>
<organism evidence="16 17">
    <name type="scientific">Athelia psychrophila</name>
    <dbReference type="NCBI Taxonomy" id="1759441"/>
    <lineage>
        <taxon>Eukaryota</taxon>
        <taxon>Fungi</taxon>
        <taxon>Dikarya</taxon>
        <taxon>Basidiomycota</taxon>
        <taxon>Agaricomycotina</taxon>
        <taxon>Agaricomycetes</taxon>
        <taxon>Agaricomycetidae</taxon>
        <taxon>Atheliales</taxon>
        <taxon>Atheliaceae</taxon>
        <taxon>Athelia</taxon>
    </lineage>
</organism>
<keyword evidence="9" id="KW-1002">Plastid outer membrane</keyword>
<evidence type="ECO:0000256" key="5">
    <source>
        <dbReference type="ARBA" id="ARBA00022640"/>
    </source>
</evidence>
<dbReference type="PANTHER" id="PTHR10903">
    <property type="entry name" value="GTPASE, IMAP FAMILY MEMBER-RELATED"/>
    <property type="match status" value="1"/>
</dbReference>
<evidence type="ECO:0000313" key="16">
    <source>
        <dbReference type="EMBL" id="KZP06255.1"/>
    </source>
</evidence>
<feature type="domain" description="G" evidence="15">
    <location>
        <begin position="303"/>
        <end position="370"/>
    </location>
</feature>
<evidence type="ECO:0000313" key="17">
    <source>
        <dbReference type="Proteomes" id="UP000076532"/>
    </source>
</evidence>
<dbReference type="InterPro" id="IPR006073">
    <property type="entry name" value="GTP-bd"/>
</dbReference>
<sequence>MPGQDKPQNKAEPVLTISSRDKIVVLMGSTGSGKSTFIEHATGQSDMSIGHSLVSQTDCSRAVRCKHPHDGGSVIFVDTPGLDRLRKTDIEVIIEIANFLRKLCKEKVHLSAIVYLHRVSDKQMTTEDPLRNLKMLTSLCGQATMPRIALVTTMWSEVRPETGARQEQALARYWTELSSKECHLEQFSDSAESAWTIIGSMHQRNNTMLSNENVTEVEQDLSMFLHSQRDLIPKLEAQVARQKDSVLAEEIEKQKVEVEYQIGVVNQLLRQLGTFSGRLRAILSNTAQKRKPQKRAAGDDIFIAVMGLSGAGNSSFVNKALGRVACPVGDPEEPGLKPITVKIQAHQRGHPNGSGRNIVFIDTPGIGGEYEAVNDVLWGVQGWLADKYQGNVLLTGILFMHRITDNRAPRAGAADMGGTIQVNAPCGRIGLRNVVLVPTMCDVVEEATITERVADLRKNFWSDKISGGSRIDSSYRHTQGSAWEVLNEFEALRPPQNDQS</sequence>
<dbReference type="EMBL" id="KV417797">
    <property type="protein sequence ID" value="KZP06255.1"/>
    <property type="molecule type" value="Genomic_DNA"/>
</dbReference>
<dbReference type="Proteomes" id="UP000076532">
    <property type="component" value="Unassembled WGS sequence"/>
</dbReference>
<keyword evidence="5" id="KW-0934">Plastid</keyword>
<keyword evidence="7" id="KW-0479">Metal-binding</keyword>
<dbReference type="GO" id="GO:0015031">
    <property type="term" value="P:protein transport"/>
    <property type="evidence" value="ECO:0007669"/>
    <property type="project" value="UniProtKB-KW"/>
</dbReference>
<evidence type="ECO:0000256" key="7">
    <source>
        <dbReference type="ARBA" id="ARBA00022723"/>
    </source>
</evidence>
<keyword evidence="10" id="KW-0460">Magnesium</keyword>
<dbReference type="OrthoDB" id="8954335at2759"/>
<keyword evidence="3" id="KW-0813">Transport</keyword>
<evidence type="ECO:0000256" key="3">
    <source>
        <dbReference type="ARBA" id="ARBA00022448"/>
    </source>
</evidence>
<dbReference type="Gene3D" id="3.40.50.300">
    <property type="entry name" value="P-loop containing nucleotide triphosphate hydrolases"/>
    <property type="match status" value="2"/>
</dbReference>
<keyword evidence="11" id="KW-0653">Protein transport</keyword>
<evidence type="ECO:0000256" key="10">
    <source>
        <dbReference type="ARBA" id="ARBA00022842"/>
    </source>
</evidence>
<keyword evidence="12" id="KW-1133">Transmembrane helix</keyword>
<accession>A0A167WM04</accession>
<evidence type="ECO:0000256" key="9">
    <source>
        <dbReference type="ARBA" id="ARBA00022805"/>
    </source>
</evidence>
<keyword evidence="4" id="KW-0150">Chloroplast</keyword>
<dbReference type="CDD" id="cd00882">
    <property type="entry name" value="Ras_like_GTPase"/>
    <property type="match status" value="2"/>
</dbReference>
<evidence type="ECO:0000256" key="12">
    <source>
        <dbReference type="ARBA" id="ARBA00022989"/>
    </source>
</evidence>
<dbReference type="GO" id="GO:0046872">
    <property type="term" value="F:metal ion binding"/>
    <property type="evidence" value="ECO:0007669"/>
    <property type="project" value="UniProtKB-KW"/>
</dbReference>
<dbReference type="GO" id="GO:0016020">
    <property type="term" value="C:membrane"/>
    <property type="evidence" value="ECO:0007669"/>
    <property type="project" value="UniProtKB-SubCell"/>
</dbReference>
<protein>
    <recommendedName>
        <fullName evidence="15">G domain-containing protein</fullName>
    </recommendedName>
</protein>
<dbReference type="PANTHER" id="PTHR10903:SF135">
    <property type="entry name" value="TRANSLOCASE OF CHLOROPLAST 120, CHLOROPLASTIC-RELATED"/>
    <property type="match status" value="1"/>
</dbReference>
<dbReference type="AlphaFoldDB" id="A0A167WM04"/>
<evidence type="ECO:0000259" key="15">
    <source>
        <dbReference type="Pfam" id="PF01926"/>
    </source>
</evidence>
<dbReference type="Pfam" id="PF01926">
    <property type="entry name" value="MMR_HSR1"/>
    <property type="match status" value="2"/>
</dbReference>
<keyword evidence="6" id="KW-0812">Transmembrane</keyword>
<evidence type="ECO:0000256" key="6">
    <source>
        <dbReference type="ARBA" id="ARBA00022692"/>
    </source>
</evidence>
<evidence type="ECO:0000256" key="1">
    <source>
        <dbReference type="ARBA" id="ARBA00001946"/>
    </source>
</evidence>
<dbReference type="GO" id="GO:0005525">
    <property type="term" value="F:GTP binding"/>
    <property type="evidence" value="ECO:0007669"/>
    <property type="project" value="InterPro"/>
</dbReference>
<evidence type="ECO:0000256" key="2">
    <source>
        <dbReference type="ARBA" id="ARBA00004167"/>
    </source>
</evidence>
<dbReference type="InterPro" id="IPR045058">
    <property type="entry name" value="GIMA/IAN/Toc"/>
</dbReference>
<dbReference type="SUPFAM" id="SSF52540">
    <property type="entry name" value="P-loop containing nucleoside triphosphate hydrolases"/>
    <property type="match status" value="2"/>
</dbReference>
<comment type="cofactor">
    <cofactor evidence="1">
        <name>Mg(2+)</name>
        <dbReference type="ChEBI" id="CHEBI:18420"/>
    </cofactor>
</comment>